<dbReference type="Pfam" id="PF02518">
    <property type="entry name" value="HATPase_c"/>
    <property type="match status" value="1"/>
</dbReference>
<keyword evidence="3" id="KW-0902">Two-component regulatory system</keyword>
<keyword evidence="1" id="KW-0808">Transferase</keyword>
<accession>A0ABQ5QNR6</accession>
<keyword evidence="7" id="KW-1185">Reference proteome</keyword>
<feature type="transmembrane region" description="Helical" evidence="4">
    <location>
        <begin position="191"/>
        <end position="210"/>
    </location>
</feature>
<dbReference type="Gene3D" id="3.30.450.40">
    <property type="match status" value="1"/>
</dbReference>
<keyword evidence="4" id="KW-0472">Membrane</keyword>
<dbReference type="InterPro" id="IPR005467">
    <property type="entry name" value="His_kinase_dom"/>
</dbReference>
<dbReference type="InterPro" id="IPR011712">
    <property type="entry name" value="Sig_transdc_His_kin_sub3_dim/P"/>
</dbReference>
<keyword evidence="4" id="KW-0812">Transmembrane</keyword>
<evidence type="ECO:0000256" key="3">
    <source>
        <dbReference type="ARBA" id="ARBA00023012"/>
    </source>
</evidence>
<keyword evidence="4" id="KW-1133">Transmembrane helix</keyword>
<reference evidence="6" key="1">
    <citation type="submission" date="2022-12" db="EMBL/GenBank/DDBJ databases">
        <title>New Phytohabitans aurantiacus sp. RD004123 nov., an actinomycete isolated from soil.</title>
        <authorList>
            <person name="Triningsih D.W."/>
            <person name="Harunari E."/>
            <person name="Igarashi Y."/>
        </authorList>
    </citation>
    <scope>NUCLEOTIDE SEQUENCE</scope>
    <source>
        <strain evidence="6">RD004123</strain>
    </source>
</reference>
<protein>
    <recommendedName>
        <fullName evidence="5">Histidine kinase domain-containing protein</fullName>
    </recommendedName>
</protein>
<dbReference type="InterPro" id="IPR036890">
    <property type="entry name" value="HATPase_C_sf"/>
</dbReference>
<evidence type="ECO:0000256" key="4">
    <source>
        <dbReference type="SAM" id="Phobius"/>
    </source>
</evidence>
<feature type="transmembrane region" description="Helical" evidence="4">
    <location>
        <begin position="247"/>
        <end position="268"/>
    </location>
</feature>
<evidence type="ECO:0000256" key="2">
    <source>
        <dbReference type="ARBA" id="ARBA00022777"/>
    </source>
</evidence>
<dbReference type="PANTHER" id="PTHR24421">
    <property type="entry name" value="NITRATE/NITRITE SENSOR PROTEIN NARX-RELATED"/>
    <property type="match status" value="1"/>
</dbReference>
<feature type="transmembrane region" description="Helical" evidence="4">
    <location>
        <begin position="280"/>
        <end position="297"/>
    </location>
</feature>
<organism evidence="6 7">
    <name type="scientific">Phytohabitans aurantiacus</name>
    <dbReference type="NCBI Taxonomy" id="3016789"/>
    <lineage>
        <taxon>Bacteria</taxon>
        <taxon>Bacillati</taxon>
        <taxon>Actinomycetota</taxon>
        <taxon>Actinomycetes</taxon>
        <taxon>Micromonosporales</taxon>
        <taxon>Micromonosporaceae</taxon>
    </lineage>
</organism>
<evidence type="ECO:0000313" key="7">
    <source>
        <dbReference type="Proteomes" id="UP001144280"/>
    </source>
</evidence>
<feature type="transmembrane region" description="Helical" evidence="4">
    <location>
        <begin position="72"/>
        <end position="89"/>
    </location>
</feature>
<dbReference type="SUPFAM" id="SSF55874">
    <property type="entry name" value="ATPase domain of HSP90 chaperone/DNA topoisomerase II/histidine kinase"/>
    <property type="match status" value="1"/>
</dbReference>
<dbReference type="Pfam" id="PF07730">
    <property type="entry name" value="HisKA_3"/>
    <property type="match status" value="1"/>
</dbReference>
<dbReference type="InterPro" id="IPR050482">
    <property type="entry name" value="Sensor_HK_TwoCompSys"/>
</dbReference>
<dbReference type="SMART" id="SM00387">
    <property type="entry name" value="HATPase_c"/>
    <property type="match status" value="1"/>
</dbReference>
<gene>
    <name evidence="6" type="ORF">Pa4123_08740</name>
</gene>
<feature type="transmembrane region" description="Helical" evidence="4">
    <location>
        <begin position="109"/>
        <end position="132"/>
    </location>
</feature>
<dbReference type="EMBL" id="BSDI01000003">
    <property type="protein sequence ID" value="GLH95602.1"/>
    <property type="molecule type" value="Genomic_DNA"/>
</dbReference>
<feature type="domain" description="Histidine kinase" evidence="5">
    <location>
        <begin position="580"/>
        <end position="663"/>
    </location>
</feature>
<feature type="transmembrane region" description="Helical" evidence="4">
    <location>
        <begin position="309"/>
        <end position="327"/>
    </location>
</feature>
<evidence type="ECO:0000313" key="6">
    <source>
        <dbReference type="EMBL" id="GLH95602.1"/>
    </source>
</evidence>
<dbReference type="Gene3D" id="3.30.565.10">
    <property type="entry name" value="Histidine kinase-like ATPase, C-terminal domain"/>
    <property type="match status" value="1"/>
</dbReference>
<dbReference type="InterPro" id="IPR029016">
    <property type="entry name" value="GAF-like_dom_sf"/>
</dbReference>
<dbReference type="Gene3D" id="1.20.5.1930">
    <property type="match status" value="1"/>
</dbReference>
<evidence type="ECO:0000259" key="5">
    <source>
        <dbReference type="PROSITE" id="PS50109"/>
    </source>
</evidence>
<feature type="transmembrane region" description="Helical" evidence="4">
    <location>
        <begin position="144"/>
        <end position="162"/>
    </location>
</feature>
<dbReference type="SUPFAM" id="SSF55781">
    <property type="entry name" value="GAF domain-like"/>
    <property type="match status" value="1"/>
</dbReference>
<evidence type="ECO:0000256" key="1">
    <source>
        <dbReference type="ARBA" id="ARBA00022679"/>
    </source>
</evidence>
<comment type="caution">
    <text evidence="6">The sequence shown here is derived from an EMBL/GenBank/DDBJ whole genome shotgun (WGS) entry which is preliminary data.</text>
</comment>
<name>A0ABQ5QNR6_9ACTN</name>
<dbReference type="CDD" id="cd16917">
    <property type="entry name" value="HATPase_UhpB-NarQ-NarX-like"/>
    <property type="match status" value="1"/>
</dbReference>
<keyword evidence="2" id="KW-0418">Kinase</keyword>
<dbReference type="PANTHER" id="PTHR24421:SF61">
    <property type="entry name" value="OXYGEN SENSOR HISTIDINE KINASE NREB"/>
    <property type="match status" value="1"/>
</dbReference>
<feature type="transmembrane region" description="Helical" evidence="4">
    <location>
        <begin position="12"/>
        <end position="31"/>
    </location>
</feature>
<proteinExistence type="predicted"/>
<feature type="transmembrane region" description="Helical" evidence="4">
    <location>
        <begin position="222"/>
        <end position="241"/>
    </location>
</feature>
<dbReference type="PROSITE" id="PS50109">
    <property type="entry name" value="HIS_KIN"/>
    <property type="match status" value="1"/>
</dbReference>
<dbReference type="Proteomes" id="UP001144280">
    <property type="component" value="Unassembled WGS sequence"/>
</dbReference>
<dbReference type="InterPro" id="IPR003594">
    <property type="entry name" value="HATPase_dom"/>
</dbReference>
<sequence>MRGRTASRIAWAQWSLAVASIAGSMALLVLTRSVPDAEGMDDWLQPLILTPGSLVLPTVGVVLAARRSANPLGWLLLGIGLAWSLNEFMRIYAGYALTYSPGSVPGGLVVGWVACWNYAVAFPLMPFVFLLFPNGRLPSRRWRLLAWAAGTTGVMILLLAPFRSGPLEYFPDIVNPVGVSAIPPDFVRYAAPPYFVLLFACTASLVIRLRRADGDERQQLKWVTAAALLFGVELVVGPAFLPTPVHSVLDSLVVVVFAGAVGIAVLKYRLYDIDILVSRSVVYGTLTAAVVGIYLLMTGLGGAALDGTTTLPAVLAAAVVAIGLTPARDRLQRAVDRRLHGERRDPLRAVSHLGDCLAETDEPNLLTAVLTSVKWAVHASGVNVLAPDGRELGTVGAGVRNGESLPLRVGGSHIGVLRVAARGPRDSYSDADRHLLAALAPSVAVVVRALDLTEALEVERDRVVAATTVERDRLRRDLHDGLGPSLSGVGLGLQALDDATRARDTSAALHLLDRLRSEVSTAVGEVRRILDELRPATLDEMGLVAAVRRHAATVTASLPVEVTAAALPVLPPQVETAAYRIAQEALTNAARHAKAHHAWIDLTTADHSLTVTITDDGLGLGEAPDGIGLASMRTRAEGVGGRFHVETGAGGGTTVTATLPLEPS</sequence>
<feature type="transmembrane region" description="Helical" evidence="4">
    <location>
        <begin position="43"/>
        <end position="65"/>
    </location>
</feature>